<dbReference type="InterPro" id="IPR004045">
    <property type="entry name" value="Glutathione_S-Trfase_N"/>
</dbReference>
<dbReference type="GO" id="GO:0016740">
    <property type="term" value="F:transferase activity"/>
    <property type="evidence" value="ECO:0007669"/>
    <property type="project" value="UniProtKB-KW"/>
</dbReference>
<dbReference type="Pfam" id="PF13410">
    <property type="entry name" value="GST_C_2"/>
    <property type="match status" value="1"/>
</dbReference>
<dbReference type="AlphaFoldDB" id="A0A3A8K9K0"/>
<dbReference type="Pfam" id="PF13417">
    <property type="entry name" value="GST_N_3"/>
    <property type="match status" value="1"/>
</dbReference>
<dbReference type="Gene3D" id="3.40.30.10">
    <property type="entry name" value="Glutaredoxin"/>
    <property type="match status" value="1"/>
</dbReference>
<dbReference type="CDD" id="cd00299">
    <property type="entry name" value="GST_C_family"/>
    <property type="match status" value="1"/>
</dbReference>
<comment type="caution">
    <text evidence="2">The sequence shown here is derived from an EMBL/GenBank/DDBJ whole genome shotgun (WGS) entry which is preliminary data.</text>
</comment>
<dbReference type="Proteomes" id="UP000268313">
    <property type="component" value="Unassembled WGS sequence"/>
</dbReference>
<evidence type="ECO:0000259" key="1">
    <source>
        <dbReference type="Pfam" id="PF13417"/>
    </source>
</evidence>
<dbReference type="SUPFAM" id="SSF52833">
    <property type="entry name" value="Thioredoxin-like"/>
    <property type="match status" value="1"/>
</dbReference>
<gene>
    <name evidence="2" type="ORF">D7X32_22385</name>
</gene>
<reference evidence="3" key="1">
    <citation type="submission" date="2018-09" db="EMBL/GenBank/DDBJ databases">
        <authorList>
            <person name="Livingstone P.G."/>
            <person name="Whitworth D.E."/>
        </authorList>
    </citation>
    <scope>NUCLEOTIDE SEQUENCE [LARGE SCALE GENOMIC DNA]</scope>
    <source>
        <strain evidence="3">CA043D</strain>
    </source>
</reference>
<dbReference type="OrthoDB" id="5495597at2"/>
<organism evidence="2 3">
    <name type="scientific">Corallococcus carmarthensis</name>
    <dbReference type="NCBI Taxonomy" id="2316728"/>
    <lineage>
        <taxon>Bacteria</taxon>
        <taxon>Pseudomonadati</taxon>
        <taxon>Myxococcota</taxon>
        <taxon>Myxococcia</taxon>
        <taxon>Myxococcales</taxon>
        <taxon>Cystobacterineae</taxon>
        <taxon>Myxococcaceae</taxon>
        <taxon>Corallococcus</taxon>
    </lineage>
</organism>
<evidence type="ECO:0000313" key="2">
    <source>
        <dbReference type="EMBL" id="RKH00841.1"/>
    </source>
</evidence>
<evidence type="ECO:0000313" key="3">
    <source>
        <dbReference type="Proteomes" id="UP000268313"/>
    </source>
</evidence>
<proteinExistence type="predicted"/>
<dbReference type="InterPro" id="IPR036249">
    <property type="entry name" value="Thioredoxin-like_sf"/>
</dbReference>
<sequence length="246" mass="27116">MRTLVGLTSSGWTEKARWALDHHRVAYRYQDYVPLIQERWLRKQVAPGVKPSVPLLVDPPQPATHGSFAIAKYAEAVGQGSPLFPAAQLDAITAWNDTSEQVLDAARAYAMPRMLTNARAQADLLPKFVPGWLRPVFAPSARLGMRFVVKKHQVANGAPEVIEAAVAPSYEKLRAALGGRPYLLDAGFTYADITAAAMLVLLGPPADRHLPLGQGTREVWTHPGLAARFPDLLAWRDALYDKHRRT</sequence>
<protein>
    <submittedName>
        <fullName evidence="2">Glutathione S-transferase family protein</fullName>
    </submittedName>
</protein>
<dbReference type="EMBL" id="RAWE01000085">
    <property type="protein sequence ID" value="RKH00841.1"/>
    <property type="molecule type" value="Genomic_DNA"/>
</dbReference>
<keyword evidence="2" id="KW-0808">Transferase</keyword>
<feature type="domain" description="GST N-terminal" evidence="1">
    <location>
        <begin position="4"/>
        <end position="76"/>
    </location>
</feature>
<accession>A0A3A8K9K0</accession>
<keyword evidence="3" id="KW-1185">Reference proteome</keyword>
<name>A0A3A8K9K0_9BACT</name>
<dbReference type="SUPFAM" id="SSF47616">
    <property type="entry name" value="GST C-terminal domain-like"/>
    <property type="match status" value="1"/>
</dbReference>
<dbReference type="InterPro" id="IPR036282">
    <property type="entry name" value="Glutathione-S-Trfase_C_sf"/>
</dbReference>
<dbReference type="RefSeq" id="WP_120604600.1">
    <property type="nucleotide sequence ID" value="NZ_RAWE01000085.1"/>
</dbReference>
<dbReference type="CDD" id="cd00570">
    <property type="entry name" value="GST_N_family"/>
    <property type="match status" value="1"/>
</dbReference>
<dbReference type="Gene3D" id="1.20.1050.10">
    <property type="match status" value="1"/>
</dbReference>